<dbReference type="Gene3D" id="3.40.50.1820">
    <property type="entry name" value="alpha/beta hydrolase"/>
    <property type="match status" value="1"/>
</dbReference>
<name>A0A8H7SMF2_9FUNG</name>
<evidence type="ECO:0000259" key="3">
    <source>
        <dbReference type="Pfam" id="PF05057"/>
    </source>
</evidence>
<dbReference type="InterPro" id="IPR007751">
    <property type="entry name" value="DUF676_lipase-like"/>
</dbReference>
<evidence type="ECO:0000313" key="5">
    <source>
        <dbReference type="Proteomes" id="UP000613177"/>
    </source>
</evidence>
<comment type="caution">
    <text evidence="4">The sequence shown here is derived from an EMBL/GenBank/DDBJ whole genome shotgun (WGS) entry which is preliminary data.</text>
</comment>
<dbReference type="AlphaFoldDB" id="A0A8H7SMF2"/>
<dbReference type="Proteomes" id="UP000613177">
    <property type="component" value="Unassembled WGS sequence"/>
</dbReference>
<evidence type="ECO:0000313" key="4">
    <source>
        <dbReference type="EMBL" id="KAG2231686.1"/>
    </source>
</evidence>
<organism evidence="4 5">
    <name type="scientific">Thamnidium elegans</name>
    <dbReference type="NCBI Taxonomy" id="101142"/>
    <lineage>
        <taxon>Eukaryota</taxon>
        <taxon>Fungi</taxon>
        <taxon>Fungi incertae sedis</taxon>
        <taxon>Mucoromycota</taxon>
        <taxon>Mucoromycotina</taxon>
        <taxon>Mucoromycetes</taxon>
        <taxon>Mucorales</taxon>
        <taxon>Mucorineae</taxon>
        <taxon>Mucoraceae</taxon>
        <taxon>Thamnidium</taxon>
    </lineage>
</organism>
<comment type="similarity">
    <text evidence="1">Belongs to the putative lipase ROG1 family.</text>
</comment>
<keyword evidence="5" id="KW-1185">Reference proteome</keyword>
<evidence type="ECO:0000256" key="1">
    <source>
        <dbReference type="ARBA" id="ARBA00007920"/>
    </source>
</evidence>
<reference evidence="4" key="1">
    <citation type="submission" date="2021-01" db="EMBL/GenBank/DDBJ databases">
        <title>Metabolic potential, ecology and presence of endohyphal bacteria is reflected in genomic diversity of Mucoromycotina.</title>
        <authorList>
            <person name="Muszewska A."/>
            <person name="Okrasinska A."/>
            <person name="Steczkiewicz K."/>
            <person name="Drgas O."/>
            <person name="Orlowska M."/>
            <person name="Perlinska-Lenart U."/>
            <person name="Aleksandrzak-Piekarczyk T."/>
            <person name="Szatraj K."/>
            <person name="Zielenkiewicz U."/>
            <person name="Pilsyk S."/>
            <person name="Malc E."/>
            <person name="Mieczkowski P."/>
            <person name="Kruszewska J.S."/>
            <person name="Biernat P."/>
            <person name="Pawlowska J."/>
        </authorList>
    </citation>
    <scope>NUCLEOTIDE SEQUENCE</scope>
    <source>
        <strain evidence="4">WA0000018081</strain>
    </source>
</reference>
<dbReference type="EMBL" id="JAEPRE010000140">
    <property type="protein sequence ID" value="KAG2231686.1"/>
    <property type="molecule type" value="Genomic_DNA"/>
</dbReference>
<feature type="domain" description="DUF676" evidence="3">
    <location>
        <begin position="13"/>
        <end position="138"/>
    </location>
</feature>
<dbReference type="Pfam" id="PF05057">
    <property type="entry name" value="DUF676"/>
    <property type="match status" value="1"/>
</dbReference>
<sequence>MTNNQKDNLDKLLLVFVHGFRGSDSSFKDFPNRLQTILTNSVKADVNAVVYPSYKTAGDLRIAVENFSVWLCNEVSKLDEENKRLKSTGKIMIVLLGHSMGGIVSAETILRFYNNTNNCNDQLLGAQIIGMLAYDTPFYSINQNFVADKAWSSVDQVNKEVSRYWNTGNAAAGITAATVTTKAITAGNTRSTGGNSSGKKWGLFAGVVGAAALGAAAYMARDKISSTISDAYEQLTFISDLTDMNGCDQRVKKLLQVPNIFFKCFYVQLNETGSDHKPKTFIKPPPDDIAYLFVPVLSSADNEINAHTSMFNPRKTDHYYELGSDSIALINEMVARFQRRNAPHSVTNYPYYPPVSSSNPTFSDSVSSQSNVPKPGSYPYYPPPGPVQSSGTSTSTNNSVSHEDTIHQ</sequence>
<dbReference type="PANTHER" id="PTHR47842:SF1">
    <property type="entry name" value="DUF676 DOMAIN-CONTAINING PROTEIN"/>
    <property type="match status" value="1"/>
</dbReference>
<dbReference type="PANTHER" id="PTHR47842">
    <property type="entry name" value="EXPRESSED PROTEIN"/>
    <property type="match status" value="1"/>
</dbReference>
<gene>
    <name evidence="4" type="ORF">INT48_005169</name>
</gene>
<feature type="compositionally biased region" description="Polar residues" evidence="2">
    <location>
        <begin position="362"/>
        <end position="372"/>
    </location>
</feature>
<dbReference type="SUPFAM" id="SSF53474">
    <property type="entry name" value="alpha/beta-Hydrolases"/>
    <property type="match status" value="1"/>
</dbReference>
<proteinExistence type="inferred from homology"/>
<feature type="region of interest" description="Disordered" evidence="2">
    <location>
        <begin position="358"/>
        <end position="408"/>
    </location>
</feature>
<feature type="compositionally biased region" description="Low complexity" evidence="2">
    <location>
        <begin position="387"/>
        <end position="400"/>
    </location>
</feature>
<evidence type="ECO:0000256" key="2">
    <source>
        <dbReference type="SAM" id="MobiDB-lite"/>
    </source>
</evidence>
<dbReference type="InterPro" id="IPR029058">
    <property type="entry name" value="AB_hydrolase_fold"/>
</dbReference>
<accession>A0A8H7SMF2</accession>
<protein>
    <recommendedName>
        <fullName evidence="3">DUF676 domain-containing protein</fullName>
    </recommendedName>
</protein>